<dbReference type="AlphaFoldDB" id="A0A167CJC0"/>
<evidence type="ECO:0000256" key="7">
    <source>
        <dbReference type="ARBA" id="ARBA00023180"/>
    </source>
</evidence>
<keyword evidence="7" id="KW-0325">Glycoprotein</keyword>
<keyword evidence="3" id="KW-0732">Signal</keyword>
<evidence type="ECO:0000313" key="11">
    <source>
        <dbReference type="EMBL" id="ANB11774.1"/>
    </source>
</evidence>
<keyword evidence="5 8" id="KW-0442">Lipid degradation</keyword>
<dbReference type="PROSITE" id="PS51210">
    <property type="entry name" value="PLA2C"/>
    <property type="match status" value="1"/>
</dbReference>
<evidence type="ECO:0000256" key="6">
    <source>
        <dbReference type="ARBA" id="ARBA00023098"/>
    </source>
</evidence>
<comment type="similarity">
    <text evidence="1 9">Belongs to the lysophospholipase family.</text>
</comment>
<evidence type="ECO:0000256" key="2">
    <source>
        <dbReference type="ARBA" id="ARBA00013274"/>
    </source>
</evidence>
<keyword evidence="12" id="KW-1185">Reference proteome</keyword>
<keyword evidence="6 8" id="KW-0443">Lipid metabolism</keyword>
<dbReference type="GO" id="GO:0004622">
    <property type="term" value="F:phosphatidylcholine lysophospholipase activity"/>
    <property type="evidence" value="ECO:0007669"/>
    <property type="project" value="UniProtKB-EC"/>
</dbReference>
<dbReference type="Gene3D" id="3.40.1090.10">
    <property type="entry name" value="Cytosolic phospholipase A2 catalytic domain"/>
    <property type="match status" value="1"/>
</dbReference>
<feature type="domain" description="PLA2c" evidence="10">
    <location>
        <begin position="1"/>
        <end position="630"/>
    </location>
</feature>
<evidence type="ECO:0000256" key="5">
    <source>
        <dbReference type="ARBA" id="ARBA00022963"/>
    </source>
</evidence>
<comment type="catalytic activity">
    <reaction evidence="9">
        <text>a 1-acyl-sn-glycero-3-phosphocholine + H2O = sn-glycerol 3-phosphocholine + a fatty acid + H(+)</text>
        <dbReference type="Rhea" id="RHEA:15177"/>
        <dbReference type="ChEBI" id="CHEBI:15377"/>
        <dbReference type="ChEBI" id="CHEBI:15378"/>
        <dbReference type="ChEBI" id="CHEBI:16870"/>
        <dbReference type="ChEBI" id="CHEBI:28868"/>
        <dbReference type="ChEBI" id="CHEBI:58168"/>
        <dbReference type="EC" id="3.1.1.5"/>
    </reaction>
</comment>
<evidence type="ECO:0000256" key="3">
    <source>
        <dbReference type="ARBA" id="ARBA00022729"/>
    </source>
</evidence>
<dbReference type="InterPro" id="IPR016035">
    <property type="entry name" value="Acyl_Trfase/lysoPLipase"/>
</dbReference>
<dbReference type="EMBL" id="CP014500">
    <property type="protein sequence ID" value="ANB11774.1"/>
    <property type="molecule type" value="Genomic_DNA"/>
</dbReference>
<dbReference type="GO" id="GO:0004623">
    <property type="term" value="F:phospholipase A2 activity"/>
    <property type="evidence" value="ECO:0007669"/>
    <property type="project" value="TreeGrafter"/>
</dbReference>
<reference evidence="11 12" key="1">
    <citation type="submission" date="2016-02" db="EMBL/GenBank/DDBJ databases">
        <title>Complete genome sequence and transcriptome regulation of the pentose utilising yeast Sugiyamaella lignohabitans.</title>
        <authorList>
            <person name="Bellasio M."/>
            <person name="Peymann A."/>
            <person name="Valli M."/>
            <person name="Sipitzky M."/>
            <person name="Graf A."/>
            <person name="Sauer M."/>
            <person name="Marx H."/>
            <person name="Mattanovich D."/>
        </authorList>
    </citation>
    <scope>NUCLEOTIDE SEQUENCE [LARGE SCALE GENOMIC DNA]</scope>
    <source>
        <strain evidence="11 12">CBS 10342</strain>
    </source>
</reference>
<evidence type="ECO:0000313" key="12">
    <source>
        <dbReference type="Proteomes" id="UP000189580"/>
    </source>
</evidence>
<dbReference type="OrthoDB" id="4084751at2759"/>
<organism evidence="11 12">
    <name type="scientific">Sugiyamaella lignohabitans</name>
    <dbReference type="NCBI Taxonomy" id="796027"/>
    <lineage>
        <taxon>Eukaryota</taxon>
        <taxon>Fungi</taxon>
        <taxon>Dikarya</taxon>
        <taxon>Ascomycota</taxon>
        <taxon>Saccharomycotina</taxon>
        <taxon>Dipodascomycetes</taxon>
        <taxon>Dipodascales</taxon>
        <taxon>Trichomonascaceae</taxon>
        <taxon>Sugiyamaella</taxon>
    </lineage>
</organism>
<evidence type="ECO:0000256" key="9">
    <source>
        <dbReference type="RuleBase" id="RU362103"/>
    </source>
</evidence>
<dbReference type="PANTHER" id="PTHR10728">
    <property type="entry name" value="CYTOSOLIC PHOSPHOLIPASE A2"/>
    <property type="match status" value="1"/>
</dbReference>
<evidence type="ECO:0000259" key="10">
    <source>
        <dbReference type="PROSITE" id="PS51210"/>
    </source>
</evidence>
<evidence type="ECO:0000256" key="1">
    <source>
        <dbReference type="ARBA" id="ARBA00008780"/>
    </source>
</evidence>
<dbReference type="GO" id="GO:0005829">
    <property type="term" value="C:cytosol"/>
    <property type="evidence" value="ECO:0007669"/>
    <property type="project" value="TreeGrafter"/>
</dbReference>
<keyword evidence="4 8" id="KW-0378">Hydrolase</keyword>
<dbReference type="KEGG" id="slb:AWJ20_4596"/>
<protein>
    <recommendedName>
        <fullName evidence="2 9">Lysophospholipase</fullName>
        <ecNumber evidence="2 9">3.1.1.5</ecNumber>
    </recommendedName>
</protein>
<dbReference type="RefSeq" id="XP_018734251.1">
    <property type="nucleotide sequence ID" value="XM_018881677.1"/>
</dbReference>
<dbReference type="SMART" id="SM00022">
    <property type="entry name" value="PLAc"/>
    <property type="match status" value="1"/>
</dbReference>
<dbReference type="PANTHER" id="PTHR10728:SF33">
    <property type="entry name" value="LYSOPHOSPHOLIPASE 1-RELATED"/>
    <property type="match status" value="1"/>
</dbReference>
<dbReference type="InterPro" id="IPR002642">
    <property type="entry name" value="LysoPLipase_cat_dom"/>
</dbReference>
<accession>A0A167CJC0</accession>
<dbReference type="GO" id="GO:0046475">
    <property type="term" value="P:glycerophospholipid catabolic process"/>
    <property type="evidence" value="ECO:0007669"/>
    <property type="project" value="TreeGrafter"/>
</dbReference>
<dbReference type="Proteomes" id="UP000189580">
    <property type="component" value="Chromosome c"/>
</dbReference>
<dbReference type="GO" id="GO:0005783">
    <property type="term" value="C:endoplasmic reticulum"/>
    <property type="evidence" value="ECO:0007669"/>
    <property type="project" value="TreeGrafter"/>
</dbReference>
<evidence type="ECO:0000256" key="4">
    <source>
        <dbReference type="ARBA" id="ARBA00022801"/>
    </source>
</evidence>
<gene>
    <name evidence="11" type="primary">PLB2</name>
    <name evidence="11" type="ORF">AWJ20_4596</name>
</gene>
<dbReference type="SUPFAM" id="SSF52151">
    <property type="entry name" value="FabD/lysophospholipase-like"/>
    <property type="match status" value="1"/>
</dbReference>
<dbReference type="EC" id="3.1.1.5" evidence="2 9"/>
<sequence>MDYTRLTKDGSIPVIGIAFSGGGYRSLLTGAGALAAIDGRQHDTSCLQGLLSTNLDLDREDDEDDEGEDISMAYVPNNDKEPHKAAQDEIAPTKARGLEGILQAVSYVSGLSGGSWLIGSFLLNNMVSVFHLAACSSLWDFQMNLAIGDHLDMRQLILSDFNFSSVDDLYPSRKRPQGMAYHYKTETVRRTAEAQQFVEYHERIMEEVSKKRQAGFAISLTDYWARALSRKLLDIRGDPGITWSDITTTGTFIKHEAPFPIAIALVHDPRLAIHSSHSTIIEFTPYEFGSWDRKVGAFSDIQYLGTDMIDWEPVNDKCVRGYDNASFIMATSSSLFNDLLLLAIRHTNGLSQKVLSKFRKLLDGIPGPLYNREYALYKNPFYSPPKPLSHLTHTSANVNINGEMKDQKNQQIELTEKSSDRAAFNRETLNKYSESFNNPFKNSKLLLLGDGGQDGQNLPLDPLLRPERKLDIIFAIDASSDVHNYPNGTALRRPVGRYHSQDDYMRVPYPEIPPEEVLVELNPNNEPKFFGCSLDSYPTWDPQSETLPPLIVYVPNRQYTFNSNTSTTKLTYSRQESFAMVENGYYLMSNPFAKNWPKCVGCAIVSRGMYRNGIEPPSYCEKCFRKYCIN</sequence>
<name>A0A167CJC0_9ASCO</name>
<dbReference type="GeneID" id="30036745"/>
<proteinExistence type="inferred from homology"/>
<evidence type="ECO:0000256" key="8">
    <source>
        <dbReference type="PROSITE-ProRule" id="PRU00555"/>
    </source>
</evidence>
<dbReference type="Pfam" id="PF01735">
    <property type="entry name" value="PLA2_B"/>
    <property type="match status" value="3"/>
</dbReference>